<dbReference type="Proteomes" id="UP001163105">
    <property type="component" value="Unassembled WGS sequence"/>
</dbReference>
<keyword evidence="3" id="KW-1185">Reference proteome</keyword>
<dbReference type="InterPro" id="IPR053178">
    <property type="entry name" value="Osmoadaptation_assoc"/>
</dbReference>
<gene>
    <name evidence="2" type="ORF">O9K51_08638</name>
</gene>
<dbReference type="EMBL" id="JAQHRD010000007">
    <property type="protein sequence ID" value="KAJ6439226.1"/>
    <property type="molecule type" value="Genomic_DNA"/>
</dbReference>
<feature type="region of interest" description="Disordered" evidence="1">
    <location>
        <begin position="134"/>
        <end position="162"/>
    </location>
</feature>
<organism evidence="2 3">
    <name type="scientific">Purpureocillium lavendulum</name>
    <dbReference type="NCBI Taxonomy" id="1247861"/>
    <lineage>
        <taxon>Eukaryota</taxon>
        <taxon>Fungi</taxon>
        <taxon>Dikarya</taxon>
        <taxon>Ascomycota</taxon>
        <taxon>Pezizomycotina</taxon>
        <taxon>Sordariomycetes</taxon>
        <taxon>Hypocreomycetidae</taxon>
        <taxon>Hypocreales</taxon>
        <taxon>Ophiocordycipitaceae</taxon>
        <taxon>Purpureocillium</taxon>
    </lineage>
</organism>
<proteinExistence type="predicted"/>
<sequence length="162" mass="18711">MLYFGRRELSPFSTREWRTTPWRAREKSIKDLLVDILDDIPGLLQQLDKVQGLQYGAKRDELLQKLHLRCREIEVTLNAWKRRVGNDLQRFDYTTTSLPIAPPDSDVEFALLHLTSLYWVACLLLYSTLGFASRQGSPYTPQRKPRGAYELSMTPPLAALSK</sequence>
<evidence type="ECO:0000313" key="2">
    <source>
        <dbReference type="EMBL" id="KAJ6439226.1"/>
    </source>
</evidence>
<reference evidence="2" key="1">
    <citation type="submission" date="2023-01" db="EMBL/GenBank/DDBJ databases">
        <title>The growth and conidiation of Purpureocillium lavendulum are regulated by nitrogen source and histone H3K14 acetylation.</title>
        <authorList>
            <person name="Tang P."/>
            <person name="Han J."/>
            <person name="Zhang C."/>
            <person name="Tang P."/>
            <person name="Qi F."/>
            <person name="Zhang K."/>
            <person name="Liang L."/>
        </authorList>
    </citation>
    <scope>NUCLEOTIDE SEQUENCE</scope>
    <source>
        <strain evidence="2">YMF1.00683</strain>
    </source>
</reference>
<dbReference type="PANTHER" id="PTHR38111">
    <property type="entry name" value="ZN(2)-C6 FUNGAL-TYPE DOMAIN-CONTAINING PROTEIN-RELATED"/>
    <property type="match status" value="1"/>
</dbReference>
<name>A0AB34FLC9_9HYPO</name>
<evidence type="ECO:0000256" key="1">
    <source>
        <dbReference type="SAM" id="MobiDB-lite"/>
    </source>
</evidence>
<comment type="caution">
    <text evidence="2">The sequence shown here is derived from an EMBL/GenBank/DDBJ whole genome shotgun (WGS) entry which is preliminary data.</text>
</comment>
<evidence type="ECO:0000313" key="3">
    <source>
        <dbReference type="Proteomes" id="UP001163105"/>
    </source>
</evidence>
<accession>A0AB34FLC9</accession>
<dbReference type="PANTHER" id="PTHR38111:SF11">
    <property type="entry name" value="TRANSCRIPTION FACTOR DOMAIN-CONTAINING PROTEIN-RELATED"/>
    <property type="match status" value="1"/>
</dbReference>
<protein>
    <submittedName>
        <fullName evidence="2">DnaK protein</fullName>
    </submittedName>
</protein>
<dbReference type="AlphaFoldDB" id="A0AB34FLC9"/>